<evidence type="ECO:0000313" key="2">
    <source>
        <dbReference type="EMBL" id="RIA78336.1"/>
    </source>
</evidence>
<protein>
    <recommendedName>
        <fullName evidence="1">FAD-dependent protein C-terminal domain-containing protein</fullName>
    </recommendedName>
</protein>
<dbReference type="AlphaFoldDB" id="A0A397S0L7"/>
<name>A0A397S0L7_9MOLU</name>
<evidence type="ECO:0000259" key="1">
    <source>
        <dbReference type="Pfam" id="PF21688"/>
    </source>
</evidence>
<dbReference type="Gene3D" id="3.50.50.60">
    <property type="entry name" value="FAD/NAD(P)-binding domain"/>
    <property type="match status" value="2"/>
</dbReference>
<keyword evidence="3" id="KW-1185">Reference proteome</keyword>
<accession>A0A397S0L7</accession>
<evidence type="ECO:0000313" key="3">
    <source>
        <dbReference type="Proteomes" id="UP000266506"/>
    </source>
</evidence>
<dbReference type="EMBL" id="QXEV01000002">
    <property type="protein sequence ID" value="RIA78336.1"/>
    <property type="molecule type" value="Genomic_DNA"/>
</dbReference>
<dbReference type="PANTHER" id="PTHR43106:SF1">
    <property type="entry name" value="DEHYDROGENASE-RELATED"/>
    <property type="match status" value="1"/>
</dbReference>
<dbReference type="RefSeq" id="WP_119015458.1">
    <property type="nucleotide sequence ID" value="NZ_QXEV01000002.1"/>
</dbReference>
<reference evidence="2 3" key="1">
    <citation type="submission" date="2018-08" db="EMBL/GenBank/DDBJ databases">
        <title>Genomic Encyclopedia of Archaeal and Bacterial Type Strains, Phase II (KMG-II): from individual species to whole genera.</title>
        <authorList>
            <person name="Goeker M."/>
        </authorList>
    </citation>
    <scope>NUCLEOTIDE SEQUENCE [LARGE SCALE GENOMIC DNA]</scope>
    <source>
        <strain evidence="2 3">ATCC 27112</strain>
    </source>
</reference>
<dbReference type="InParanoid" id="A0A397S0L7"/>
<feature type="domain" description="FAD-dependent protein C-terminal" evidence="1">
    <location>
        <begin position="260"/>
        <end position="419"/>
    </location>
</feature>
<dbReference type="OrthoDB" id="9807946at2"/>
<dbReference type="InterPro" id="IPR049516">
    <property type="entry name" value="FAD-depend_C"/>
</dbReference>
<sequence length="480" mass="53034">MKYDCIIVGAGPAGVFCAYEFMEKMPNAKILLIDKGKNIYKRKCPVNEHLLEKCPVNREGVSGCHPACSITNGFGGAGAFSDGKFNITTEFGGWLTDYLDDNTVLELIKYVDQINLKYGAPKEITNPTTDKVREIERRALSVGLKLLRSQVRHLGTENNLKIQAAIYEDLKDHVDMMFETEVSDILVTDGKVTGIALKKGEIIDSDYVFLGVGRDGSKWLEDMCHKYNIHMTNNQVDVGVRVETNDIVMEEINSNLYEGKFIYRTSVGTTVRTFCSNPSGHVVIENHSGTMLANGHAYASKELGSHNTNFALLVSHKFSDPFDLPNEYAHQVSRLANELSCGSIIVQRYGDIVRGRRSTQKRIDEGFVRPTLTEAVPGDLGLVLPYNTMKSIVEMIEALDHVTPGIANEHTLFYGVEAKFYSARPEIKNNFETKSVEGLYVGGDGAGLTRGLAQAGANGVFVARDIIKKLENNSLDKGTE</sequence>
<organism evidence="2 3">
    <name type="scientific">Anaeroplasma bactoclasticum</name>
    <dbReference type="NCBI Taxonomy" id="2088"/>
    <lineage>
        <taxon>Bacteria</taxon>
        <taxon>Bacillati</taxon>
        <taxon>Mycoplasmatota</taxon>
        <taxon>Mollicutes</taxon>
        <taxon>Anaeroplasmatales</taxon>
        <taxon>Anaeroplasmataceae</taxon>
        <taxon>Anaeroplasma</taxon>
    </lineage>
</organism>
<dbReference type="SUPFAM" id="SSF51905">
    <property type="entry name" value="FAD/NAD(P)-binding domain"/>
    <property type="match status" value="1"/>
</dbReference>
<dbReference type="Pfam" id="PF21688">
    <property type="entry name" value="FAD-depend_C"/>
    <property type="match status" value="1"/>
</dbReference>
<dbReference type="PIRSF" id="PIRSF038984">
    <property type="entry name" value="FAD_binding_protein"/>
    <property type="match status" value="1"/>
</dbReference>
<dbReference type="InterPro" id="IPR036188">
    <property type="entry name" value="FAD/NAD-bd_sf"/>
</dbReference>
<gene>
    <name evidence="2" type="ORF">EI71_00287</name>
</gene>
<dbReference type="PANTHER" id="PTHR43106">
    <property type="entry name" value="DEHYDROGENASE-RELATED"/>
    <property type="match status" value="1"/>
</dbReference>
<comment type="caution">
    <text evidence="2">The sequence shown here is derived from an EMBL/GenBank/DDBJ whole genome shotgun (WGS) entry which is preliminary data.</text>
</comment>
<dbReference type="Proteomes" id="UP000266506">
    <property type="component" value="Unassembled WGS sequence"/>
</dbReference>
<proteinExistence type="predicted"/>
<dbReference type="InterPro" id="IPR028348">
    <property type="entry name" value="FAD-binding_protein"/>
</dbReference>